<accession>A0A1Q3FTT5</accession>
<feature type="compositionally biased region" description="Basic and acidic residues" evidence="1">
    <location>
        <begin position="106"/>
        <end position="123"/>
    </location>
</feature>
<protein>
    <submittedName>
        <fullName evidence="2">Putative conserved plasma membrane protein</fullName>
    </submittedName>
</protein>
<evidence type="ECO:0000313" key="2">
    <source>
        <dbReference type="EMBL" id="JAV31004.1"/>
    </source>
</evidence>
<dbReference type="AlphaFoldDB" id="A0A1Q3FTT5"/>
<reference evidence="2" key="1">
    <citation type="submission" date="2017-01" db="EMBL/GenBank/DDBJ databases">
        <title>A deep insight into the sialotranscriptome of adult male and female Cluex tarsalis mosquitoes.</title>
        <authorList>
            <person name="Ribeiro J.M."/>
            <person name="Moreira F."/>
            <person name="Bernard K.A."/>
            <person name="Calvo E."/>
        </authorList>
    </citation>
    <scope>NUCLEOTIDE SEQUENCE</scope>
    <source>
        <strain evidence="2">Kern County</strain>
        <tissue evidence="2">Salivary glands</tissue>
    </source>
</reference>
<feature type="region of interest" description="Disordered" evidence="1">
    <location>
        <begin position="104"/>
        <end position="123"/>
    </location>
</feature>
<name>A0A1Q3FTT5_CULTA</name>
<organism evidence="2">
    <name type="scientific">Culex tarsalis</name>
    <name type="common">Encephalitis mosquito</name>
    <dbReference type="NCBI Taxonomy" id="7177"/>
    <lineage>
        <taxon>Eukaryota</taxon>
        <taxon>Metazoa</taxon>
        <taxon>Ecdysozoa</taxon>
        <taxon>Arthropoda</taxon>
        <taxon>Hexapoda</taxon>
        <taxon>Insecta</taxon>
        <taxon>Pterygota</taxon>
        <taxon>Neoptera</taxon>
        <taxon>Endopterygota</taxon>
        <taxon>Diptera</taxon>
        <taxon>Nematocera</taxon>
        <taxon>Culicoidea</taxon>
        <taxon>Culicidae</taxon>
        <taxon>Culicinae</taxon>
        <taxon>Culicini</taxon>
        <taxon>Culex</taxon>
        <taxon>Culex</taxon>
    </lineage>
</organism>
<proteinExistence type="predicted"/>
<evidence type="ECO:0000256" key="1">
    <source>
        <dbReference type="SAM" id="MobiDB-lite"/>
    </source>
</evidence>
<sequence length="123" mass="13739">MIRNQFSKMVNFFGNLNNSFFSNNPTQNNTIPALSAAFLIVLAGLATCDNVEKYCSNVKCTKQDMECTKPLAARSYCLCQSKSGVLGKKYVNCDANMIFNGKKKKCEPDSKDSRAFCEKHNKN</sequence>
<dbReference type="EMBL" id="GFDL01004041">
    <property type="protein sequence ID" value="JAV31004.1"/>
    <property type="molecule type" value="Transcribed_RNA"/>
</dbReference>